<feature type="transmembrane region" description="Helical" evidence="2">
    <location>
        <begin position="98"/>
        <end position="115"/>
    </location>
</feature>
<dbReference type="PANTHER" id="PTHR37706:SF2">
    <property type="entry name" value="TRANSMEMBRANE PROTEIN"/>
    <property type="match status" value="1"/>
</dbReference>
<name>A0A9Q0J1R5_9ROSI</name>
<comment type="caution">
    <text evidence="3">The sequence shown here is derived from an EMBL/GenBank/DDBJ whole genome shotgun (WGS) entry which is preliminary data.</text>
</comment>
<keyword evidence="2" id="KW-0812">Transmembrane</keyword>
<feature type="compositionally biased region" description="Low complexity" evidence="1">
    <location>
        <begin position="1"/>
        <end position="21"/>
    </location>
</feature>
<proteinExistence type="predicted"/>
<evidence type="ECO:0000256" key="1">
    <source>
        <dbReference type="SAM" id="MobiDB-lite"/>
    </source>
</evidence>
<evidence type="ECO:0000313" key="3">
    <source>
        <dbReference type="EMBL" id="KAJ4826396.1"/>
    </source>
</evidence>
<organism evidence="3 4">
    <name type="scientific">Turnera subulata</name>
    <dbReference type="NCBI Taxonomy" id="218843"/>
    <lineage>
        <taxon>Eukaryota</taxon>
        <taxon>Viridiplantae</taxon>
        <taxon>Streptophyta</taxon>
        <taxon>Embryophyta</taxon>
        <taxon>Tracheophyta</taxon>
        <taxon>Spermatophyta</taxon>
        <taxon>Magnoliopsida</taxon>
        <taxon>eudicotyledons</taxon>
        <taxon>Gunneridae</taxon>
        <taxon>Pentapetalae</taxon>
        <taxon>rosids</taxon>
        <taxon>fabids</taxon>
        <taxon>Malpighiales</taxon>
        <taxon>Passifloraceae</taxon>
        <taxon>Turnera</taxon>
    </lineage>
</organism>
<reference evidence="3" key="1">
    <citation type="submission" date="2022-02" db="EMBL/GenBank/DDBJ databases">
        <authorList>
            <person name="Henning P.M."/>
            <person name="McCubbin A.G."/>
            <person name="Shore J.S."/>
        </authorList>
    </citation>
    <scope>NUCLEOTIDE SEQUENCE</scope>
    <source>
        <strain evidence="3">F60SS</strain>
        <tissue evidence="3">Leaves</tissue>
    </source>
</reference>
<sequence>MAILSPTTTPTTSTATTSYPPQQHHHHRRRSCPGYLSLPRHPHRPFLPPLSSSSIARLRICHAALSPPPPSDPPPERDPGPTEGVAVILSRLRDRVQIFLAVLFWLSLFFWSSAWDGSNNDKGGPNKGSKFFKK</sequence>
<protein>
    <recommendedName>
        <fullName evidence="5">Transmembrane protein</fullName>
    </recommendedName>
</protein>
<feature type="region of interest" description="Disordered" evidence="1">
    <location>
        <begin position="1"/>
        <end position="39"/>
    </location>
</feature>
<evidence type="ECO:0000256" key="2">
    <source>
        <dbReference type="SAM" id="Phobius"/>
    </source>
</evidence>
<gene>
    <name evidence="3" type="ORF">Tsubulata_044554</name>
</gene>
<keyword evidence="2" id="KW-0472">Membrane</keyword>
<reference evidence="3" key="2">
    <citation type="journal article" date="2023" name="Plants (Basel)">
        <title>Annotation of the Turnera subulata (Passifloraceae) Draft Genome Reveals the S-Locus Evolved after the Divergence of Turneroideae from Passifloroideae in a Stepwise Manner.</title>
        <authorList>
            <person name="Henning P.M."/>
            <person name="Roalson E.H."/>
            <person name="Mir W."/>
            <person name="McCubbin A.G."/>
            <person name="Shore J.S."/>
        </authorList>
    </citation>
    <scope>NUCLEOTIDE SEQUENCE</scope>
    <source>
        <strain evidence="3">F60SS</strain>
    </source>
</reference>
<feature type="region of interest" description="Disordered" evidence="1">
    <location>
        <begin position="63"/>
        <end position="83"/>
    </location>
</feature>
<dbReference type="AlphaFoldDB" id="A0A9Q0J1R5"/>
<keyword evidence="4" id="KW-1185">Reference proteome</keyword>
<evidence type="ECO:0008006" key="5">
    <source>
        <dbReference type="Google" id="ProtNLM"/>
    </source>
</evidence>
<dbReference type="OrthoDB" id="786429at2759"/>
<dbReference type="Proteomes" id="UP001141552">
    <property type="component" value="Unassembled WGS sequence"/>
</dbReference>
<keyword evidence="2" id="KW-1133">Transmembrane helix</keyword>
<evidence type="ECO:0000313" key="4">
    <source>
        <dbReference type="Proteomes" id="UP001141552"/>
    </source>
</evidence>
<dbReference type="PANTHER" id="PTHR37706">
    <property type="entry name" value="TRANSMEMBRANE PROTEIN"/>
    <property type="match status" value="1"/>
</dbReference>
<dbReference type="EMBL" id="JAKUCV010006678">
    <property type="protein sequence ID" value="KAJ4826396.1"/>
    <property type="molecule type" value="Genomic_DNA"/>
</dbReference>
<accession>A0A9Q0J1R5</accession>